<accession>A0A0S7BW93</accession>
<evidence type="ECO:0000313" key="2">
    <source>
        <dbReference type="Proteomes" id="UP000053091"/>
    </source>
</evidence>
<organism evidence="1">
    <name type="scientific">Lentimicrobium saccharophilum</name>
    <dbReference type="NCBI Taxonomy" id="1678841"/>
    <lineage>
        <taxon>Bacteria</taxon>
        <taxon>Pseudomonadati</taxon>
        <taxon>Bacteroidota</taxon>
        <taxon>Bacteroidia</taxon>
        <taxon>Bacteroidales</taxon>
        <taxon>Lentimicrobiaceae</taxon>
        <taxon>Lentimicrobium</taxon>
    </lineage>
</organism>
<gene>
    <name evidence="1" type="ORF">TBC1_11795</name>
</gene>
<dbReference type="EMBL" id="DF968182">
    <property type="protein sequence ID" value="GAP42663.1"/>
    <property type="molecule type" value="Genomic_DNA"/>
</dbReference>
<dbReference type="PROSITE" id="PS51257">
    <property type="entry name" value="PROKAR_LIPOPROTEIN"/>
    <property type="match status" value="1"/>
</dbReference>
<protein>
    <submittedName>
        <fullName evidence="1">Uncharacterized protein</fullName>
    </submittedName>
</protein>
<keyword evidence="2" id="KW-1185">Reference proteome</keyword>
<dbReference type="OrthoDB" id="882450at2"/>
<dbReference type="Gene3D" id="2.60.120.260">
    <property type="entry name" value="Galactose-binding domain-like"/>
    <property type="match status" value="1"/>
</dbReference>
<reference evidence="1" key="1">
    <citation type="journal article" date="2015" name="Genome Announc.">
        <title>Draft Genome Sequence of Bacteroidales Strain TBC1, a Novel Isolate from a Methanogenic Wastewater Treatment System.</title>
        <authorList>
            <person name="Tourlousse D.M."/>
            <person name="Matsuura N."/>
            <person name="Sun L."/>
            <person name="Toyonaga M."/>
            <person name="Kuroda K."/>
            <person name="Ohashi A."/>
            <person name="Cruz R."/>
            <person name="Yamaguchi T."/>
            <person name="Sekiguchi Y."/>
        </authorList>
    </citation>
    <scope>NUCLEOTIDE SEQUENCE [LARGE SCALE GENOMIC DNA]</scope>
    <source>
        <strain evidence="1">TBC1</strain>
    </source>
</reference>
<dbReference type="AlphaFoldDB" id="A0A0S7BW93"/>
<evidence type="ECO:0000313" key="1">
    <source>
        <dbReference type="EMBL" id="GAP42663.1"/>
    </source>
</evidence>
<dbReference type="RefSeq" id="WP_062038813.1">
    <property type="nucleotide sequence ID" value="NZ_DF968182.1"/>
</dbReference>
<dbReference type="Proteomes" id="UP000053091">
    <property type="component" value="Unassembled WGS sequence"/>
</dbReference>
<name>A0A0S7BW93_9BACT</name>
<proteinExistence type="predicted"/>
<dbReference type="STRING" id="1678841.TBC1_11795"/>
<sequence length="187" mass="20623">MKQFLILMLSGLLLYGCSGNSPKAPAPEAVADDSPVAIVNDLENALAGVPSWSNEKTIVKMPEGIAAHSGQFVSRVDAENQYSYAFKDIFANINQKLPVAVIVEGYVYSPEVNPSLGIIMDINDNNNTVIWKSYALSEVISALNEWKPFAARFTIDAPLKPEYQLKIFASGARKTAYFDDFKISFEY</sequence>